<dbReference type="Gene3D" id="3.40.50.10330">
    <property type="entry name" value="Probable inorganic polyphosphate/atp-NAD kinase, domain 1"/>
    <property type="match status" value="1"/>
</dbReference>
<evidence type="ECO:0000259" key="1">
    <source>
        <dbReference type="PROSITE" id="PS50146"/>
    </source>
</evidence>
<dbReference type="AlphaFoldDB" id="A0A451A998"/>
<keyword evidence="2" id="KW-0418">Kinase</keyword>
<dbReference type="GO" id="GO:0016301">
    <property type="term" value="F:kinase activity"/>
    <property type="evidence" value="ECO:0007669"/>
    <property type="project" value="UniProtKB-KW"/>
</dbReference>
<dbReference type="Pfam" id="PF00781">
    <property type="entry name" value="DAGK_cat"/>
    <property type="match status" value="1"/>
</dbReference>
<dbReference type="EMBL" id="CAADFX010000181">
    <property type="protein sequence ID" value="VFK62604.1"/>
    <property type="molecule type" value="Genomic_DNA"/>
</dbReference>
<proteinExistence type="predicted"/>
<keyword evidence="2" id="KW-0808">Transferase</keyword>
<dbReference type="PANTHER" id="PTHR12358:SF54">
    <property type="entry name" value="SPHINGOSINE KINASE RELATED PROTEIN"/>
    <property type="match status" value="1"/>
</dbReference>
<dbReference type="InterPro" id="IPR016064">
    <property type="entry name" value="NAD/diacylglycerol_kinase_sf"/>
</dbReference>
<protein>
    <submittedName>
        <fullName evidence="2">Lipid kinase, YegS/Rv2252/BmrU family</fullName>
    </submittedName>
</protein>
<dbReference type="Gene3D" id="2.60.200.40">
    <property type="match status" value="1"/>
</dbReference>
<organism evidence="2">
    <name type="scientific">Candidatus Kentrum sp. TUN</name>
    <dbReference type="NCBI Taxonomy" id="2126343"/>
    <lineage>
        <taxon>Bacteria</taxon>
        <taxon>Pseudomonadati</taxon>
        <taxon>Pseudomonadota</taxon>
        <taxon>Gammaproteobacteria</taxon>
        <taxon>Candidatus Kentrum</taxon>
    </lineage>
</organism>
<feature type="domain" description="DAGKc" evidence="1">
    <location>
        <begin position="2"/>
        <end position="128"/>
    </location>
</feature>
<dbReference type="InterPro" id="IPR001206">
    <property type="entry name" value="Diacylglycerol_kinase_cat_dom"/>
</dbReference>
<name>A0A451A998_9GAMM</name>
<dbReference type="PROSITE" id="PS50146">
    <property type="entry name" value="DAGK"/>
    <property type="match status" value="1"/>
</dbReference>
<dbReference type="InterPro" id="IPR017438">
    <property type="entry name" value="ATP-NAD_kinase_N"/>
</dbReference>
<accession>A0A451A998</accession>
<gene>
    <name evidence="2" type="ORF">BECKTUN1418D_GA0071000_11812</name>
</gene>
<evidence type="ECO:0000313" key="2">
    <source>
        <dbReference type="EMBL" id="VFK62604.1"/>
    </source>
</evidence>
<sequence length="319" mass="35340">MKKTKRIGVVFNPAKNIRALNKALEAFKNKGFELDIVESGSFDDVTIQAWKLTQNSSIEMLVIAGGDGTVLAGINGVISFEIPIGILPLGCSNDFAHSLGIHNIDDVINAIIKGKTKKVDLGEAAFIDSKGIDKKMYFCSTAGIGFISSILKMENGPLIALSKKLIKDAVWPLLAFYRALFLRHSRAIITINHIEVFSGKIALLEVSKVKKVGGILTAPDAELDNGSLDFYLFRQTNLFKLLYSIFVKALSSTYRELEDVTYFSSGPTSSQDNPPIKNLHIKTEECMPFHLNGEYLSECSDVRFNICNTHRLNMLYHNE</sequence>
<dbReference type="SUPFAM" id="SSF111331">
    <property type="entry name" value="NAD kinase/diacylglycerol kinase-like"/>
    <property type="match status" value="1"/>
</dbReference>
<dbReference type="InterPro" id="IPR050187">
    <property type="entry name" value="Lipid_Phosphate_FormReg"/>
</dbReference>
<reference evidence="2" key="1">
    <citation type="submission" date="2019-02" db="EMBL/GenBank/DDBJ databases">
        <authorList>
            <person name="Gruber-Vodicka R. H."/>
            <person name="Seah K. B. B."/>
        </authorList>
    </citation>
    <scope>NUCLEOTIDE SEQUENCE</scope>
    <source>
        <strain evidence="2">BECK_BY1</strain>
    </source>
</reference>
<dbReference type="SMART" id="SM00046">
    <property type="entry name" value="DAGKc"/>
    <property type="match status" value="1"/>
</dbReference>
<dbReference type="PANTHER" id="PTHR12358">
    <property type="entry name" value="SPHINGOSINE KINASE"/>
    <property type="match status" value="1"/>
</dbReference>